<name>A0ABM8YZ63_9PROT</name>
<evidence type="ECO:0000256" key="4">
    <source>
        <dbReference type="ARBA" id="ARBA00023163"/>
    </source>
</evidence>
<gene>
    <name evidence="6" type="primary">rbcR</name>
    <name evidence="6" type="ORF">NTG6680_1612</name>
</gene>
<dbReference type="SUPFAM" id="SSF53850">
    <property type="entry name" value="Periplasmic binding protein-like II"/>
    <property type="match status" value="1"/>
</dbReference>
<organism evidence="6 7">
    <name type="scientific">Candidatus Nitrotoga arctica</name>
    <dbReference type="NCBI Taxonomy" id="453162"/>
    <lineage>
        <taxon>Bacteria</taxon>
        <taxon>Pseudomonadati</taxon>
        <taxon>Pseudomonadota</taxon>
        <taxon>Betaproteobacteria</taxon>
        <taxon>Nitrosomonadales</taxon>
        <taxon>Gallionellaceae</taxon>
        <taxon>Candidatus Nitrotoga</taxon>
    </lineage>
</organism>
<evidence type="ECO:0000256" key="1">
    <source>
        <dbReference type="ARBA" id="ARBA00009437"/>
    </source>
</evidence>
<sequence>MLTISIDYNQTMLHLTIRQLKIFDAVARHLSHSRAAKELYLSQPAVSMQIKQVEHSVGLPLFDRVGKQIHLTEAGQEMLHYTRNIAQQLEEMDAMFSEMKGLEHGRLNISAVSTASYFMPQLLAKFIQQHPKISVSLHVANRDAVIRLLADNSADLAIMGQPPEGTDMLSQQFMQNPLVVIAALHHPLTKVRNIKPKQLAQEVFLLREQGSGTRGVVERYFASHHLKLPTHMEMDTNEAIKQSVQAGMGLGIISLHGIELELEIKRLQVLSVDHFPIMRHWHIVQRKSKRLSTAAHVFNQFLLNEAESLASQIPSKRSSTK</sequence>
<reference evidence="6 7" key="1">
    <citation type="submission" date="2021-10" db="EMBL/GenBank/DDBJ databases">
        <authorList>
            <person name="Koch H."/>
        </authorList>
    </citation>
    <scope>NUCLEOTIDE SEQUENCE [LARGE SCALE GENOMIC DNA]</scope>
    <source>
        <strain evidence="6">6680</strain>
    </source>
</reference>
<dbReference type="Gene3D" id="1.10.10.10">
    <property type="entry name" value="Winged helix-like DNA-binding domain superfamily/Winged helix DNA-binding domain"/>
    <property type="match status" value="1"/>
</dbReference>
<dbReference type="Gene3D" id="3.40.190.290">
    <property type="match status" value="1"/>
</dbReference>
<evidence type="ECO:0000256" key="2">
    <source>
        <dbReference type="ARBA" id="ARBA00023015"/>
    </source>
</evidence>
<evidence type="ECO:0000256" key="3">
    <source>
        <dbReference type="ARBA" id="ARBA00023125"/>
    </source>
</evidence>
<dbReference type="CDD" id="cd08419">
    <property type="entry name" value="PBP2_CbbR_RubisCO_like"/>
    <property type="match status" value="1"/>
</dbReference>
<dbReference type="PANTHER" id="PTHR30126:SF5">
    <property type="entry name" value="HTH-TYPE TRANSCRIPTIONAL ACTIVATOR CMPR"/>
    <property type="match status" value="1"/>
</dbReference>
<dbReference type="InterPro" id="IPR000847">
    <property type="entry name" value="LysR_HTH_N"/>
</dbReference>
<feature type="domain" description="HTH lysR-type" evidence="5">
    <location>
        <begin position="15"/>
        <end position="72"/>
    </location>
</feature>
<evidence type="ECO:0000313" key="7">
    <source>
        <dbReference type="Proteomes" id="UP000839052"/>
    </source>
</evidence>
<keyword evidence="4" id="KW-0804">Transcription</keyword>
<dbReference type="InterPro" id="IPR036388">
    <property type="entry name" value="WH-like_DNA-bd_sf"/>
</dbReference>
<comment type="similarity">
    <text evidence="1">Belongs to the LysR transcriptional regulatory family.</text>
</comment>
<keyword evidence="7" id="KW-1185">Reference proteome</keyword>
<evidence type="ECO:0000313" key="6">
    <source>
        <dbReference type="EMBL" id="CAG9932865.1"/>
    </source>
</evidence>
<accession>A0ABM8YZ63</accession>
<dbReference type="SUPFAM" id="SSF46785">
    <property type="entry name" value="Winged helix' DNA-binding domain"/>
    <property type="match status" value="1"/>
</dbReference>
<dbReference type="InterPro" id="IPR005119">
    <property type="entry name" value="LysR_subst-bd"/>
</dbReference>
<evidence type="ECO:0000259" key="5">
    <source>
        <dbReference type="PROSITE" id="PS50931"/>
    </source>
</evidence>
<keyword evidence="3" id="KW-0238">DNA-binding</keyword>
<proteinExistence type="inferred from homology"/>
<dbReference type="PANTHER" id="PTHR30126">
    <property type="entry name" value="HTH-TYPE TRANSCRIPTIONAL REGULATOR"/>
    <property type="match status" value="1"/>
</dbReference>
<dbReference type="EMBL" id="OU912926">
    <property type="protein sequence ID" value="CAG9932865.1"/>
    <property type="molecule type" value="Genomic_DNA"/>
</dbReference>
<protein>
    <submittedName>
        <fullName evidence="6">RuBisCO operon transcriptional regulator</fullName>
    </submittedName>
</protein>
<dbReference type="PRINTS" id="PR00039">
    <property type="entry name" value="HTHLYSR"/>
</dbReference>
<dbReference type="PROSITE" id="PS50931">
    <property type="entry name" value="HTH_LYSR"/>
    <property type="match status" value="1"/>
</dbReference>
<dbReference type="Pfam" id="PF00126">
    <property type="entry name" value="HTH_1"/>
    <property type="match status" value="1"/>
</dbReference>
<dbReference type="Proteomes" id="UP000839052">
    <property type="component" value="Chromosome"/>
</dbReference>
<dbReference type="InterPro" id="IPR036390">
    <property type="entry name" value="WH_DNA-bd_sf"/>
</dbReference>
<dbReference type="Pfam" id="PF03466">
    <property type="entry name" value="LysR_substrate"/>
    <property type="match status" value="1"/>
</dbReference>
<keyword evidence="2" id="KW-0805">Transcription regulation</keyword>